<dbReference type="KEGG" id="cvn:111110499"/>
<gene>
    <name evidence="2" type="primary">LOC111110499</name>
</gene>
<dbReference type="RefSeq" id="XP_022302730.1">
    <property type="nucleotide sequence ID" value="XM_022447022.1"/>
</dbReference>
<evidence type="ECO:0000313" key="2">
    <source>
        <dbReference type="RefSeq" id="XP_022302730.1"/>
    </source>
</evidence>
<evidence type="ECO:0000313" key="1">
    <source>
        <dbReference type="Proteomes" id="UP000694844"/>
    </source>
</evidence>
<accession>A0A8B8BH88</accession>
<dbReference type="Pfam" id="PF13469">
    <property type="entry name" value="Sulfotransfer_3"/>
    <property type="match status" value="1"/>
</dbReference>
<dbReference type="OrthoDB" id="6410525at2759"/>
<dbReference type="AlphaFoldDB" id="A0A8B8BH88"/>
<organism evidence="1 2">
    <name type="scientific">Crassostrea virginica</name>
    <name type="common">Eastern oyster</name>
    <dbReference type="NCBI Taxonomy" id="6565"/>
    <lineage>
        <taxon>Eukaryota</taxon>
        <taxon>Metazoa</taxon>
        <taxon>Spiralia</taxon>
        <taxon>Lophotrochozoa</taxon>
        <taxon>Mollusca</taxon>
        <taxon>Bivalvia</taxon>
        <taxon>Autobranchia</taxon>
        <taxon>Pteriomorphia</taxon>
        <taxon>Ostreida</taxon>
        <taxon>Ostreoidea</taxon>
        <taxon>Ostreidae</taxon>
        <taxon>Crassostrea</taxon>
    </lineage>
</organism>
<dbReference type="InterPro" id="IPR051135">
    <property type="entry name" value="Gal/GlcNAc/GalNAc_ST"/>
</dbReference>
<dbReference type="Gene3D" id="3.40.50.300">
    <property type="entry name" value="P-loop containing nucleotide triphosphate hydrolases"/>
    <property type="match status" value="1"/>
</dbReference>
<dbReference type="GO" id="GO:0006044">
    <property type="term" value="P:N-acetylglucosamine metabolic process"/>
    <property type="evidence" value="ECO:0007669"/>
    <property type="project" value="TreeGrafter"/>
</dbReference>
<dbReference type="SUPFAM" id="SSF52540">
    <property type="entry name" value="P-loop containing nucleoside triphosphate hydrolases"/>
    <property type="match status" value="1"/>
</dbReference>
<name>A0A8B8BH88_CRAVI</name>
<reference evidence="2" key="1">
    <citation type="submission" date="2025-08" db="UniProtKB">
        <authorList>
            <consortium name="RefSeq"/>
        </authorList>
    </citation>
    <scope>IDENTIFICATION</scope>
    <source>
        <tissue evidence="2">Whole sample</tissue>
    </source>
</reference>
<dbReference type="GO" id="GO:0001517">
    <property type="term" value="F:N-acetylglucosamine 6-O-sulfotransferase activity"/>
    <property type="evidence" value="ECO:0007669"/>
    <property type="project" value="TreeGrafter"/>
</dbReference>
<dbReference type="InterPro" id="IPR027417">
    <property type="entry name" value="P-loop_NTPase"/>
</dbReference>
<dbReference type="Proteomes" id="UP000694844">
    <property type="component" value="Chromosome 8"/>
</dbReference>
<dbReference type="GO" id="GO:0006790">
    <property type="term" value="P:sulfur compound metabolic process"/>
    <property type="evidence" value="ECO:0007669"/>
    <property type="project" value="TreeGrafter"/>
</dbReference>
<keyword evidence="1" id="KW-1185">Reference proteome</keyword>
<proteinExistence type="predicted"/>
<dbReference type="PANTHER" id="PTHR10704:SF44">
    <property type="entry name" value="LD35051P-RELATED"/>
    <property type="match status" value="1"/>
</dbReference>
<dbReference type="GeneID" id="111110499"/>
<sequence>MVKSRTDSRLSTLQRTSRVKPELQYEHFPSYPCSIFLIFSGIYGRFLYRFDANAVGSFHGDKQYTNGQLLLFVGNETSAFVRTLKRKYAVRLVVAYMRGGSTLTADLVRHTERDFYVYEPLHGISQAVKRNDSIQFLNGTKRYISDGELDLVYTEMIYNWFTCNFQKIDIPGLTNPFIEIHTPEHRSYYSCIQPKNNSKTLIQRVEQCIPLLQVKCLNYKSRTIKTIRLPVEMAGKLLKWLPGMKFLYLIRDPRGIVNSQVEQVTEGKNVSSCAKELCQTISRDVKAFDELARCHRSRMLSVIYENLCQNPIAMVHKIYNFFGNKYSKRVKDFVKRMMQGPVRACDYCTDRGNALANAYRWISVIPKEGLHTIDSHCSFLYPYLGYKI</sequence>
<dbReference type="PANTHER" id="PTHR10704">
    <property type="entry name" value="CARBOHYDRATE SULFOTRANSFERASE"/>
    <property type="match status" value="1"/>
</dbReference>
<protein>
    <submittedName>
        <fullName evidence="2">LOW QUALITY PROTEIN: uncharacterized protein LOC111110499</fullName>
    </submittedName>
</protein>